<gene>
    <name evidence="1" type="ORF">SDC9_204460</name>
</gene>
<comment type="caution">
    <text evidence="1">The sequence shown here is derived from an EMBL/GenBank/DDBJ whole genome shotgun (WGS) entry which is preliminary data.</text>
</comment>
<sequence length="48" mass="5395">MNAAINVNDYVRLESRIAIGNFRVSKLIIDGDNIEGEWTCTAELLEVK</sequence>
<reference evidence="1" key="1">
    <citation type="submission" date="2019-08" db="EMBL/GenBank/DDBJ databases">
        <authorList>
            <person name="Kucharzyk K."/>
            <person name="Murdoch R.W."/>
            <person name="Higgins S."/>
            <person name="Loffler F."/>
        </authorList>
    </citation>
    <scope>NUCLEOTIDE SEQUENCE</scope>
</reference>
<protein>
    <submittedName>
        <fullName evidence="1">Uncharacterized protein</fullName>
    </submittedName>
</protein>
<dbReference type="AlphaFoldDB" id="A0A645IZB6"/>
<accession>A0A645IZB6</accession>
<name>A0A645IZB6_9ZZZZ</name>
<organism evidence="1">
    <name type="scientific">bioreactor metagenome</name>
    <dbReference type="NCBI Taxonomy" id="1076179"/>
    <lineage>
        <taxon>unclassified sequences</taxon>
        <taxon>metagenomes</taxon>
        <taxon>ecological metagenomes</taxon>
    </lineage>
</organism>
<proteinExistence type="predicted"/>
<evidence type="ECO:0000313" key="1">
    <source>
        <dbReference type="EMBL" id="MPN56768.1"/>
    </source>
</evidence>
<dbReference type="EMBL" id="VSSQ01127487">
    <property type="protein sequence ID" value="MPN56768.1"/>
    <property type="molecule type" value="Genomic_DNA"/>
</dbReference>